<dbReference type="GO" id="GO:0005737">
    <property type="term" value="C:cytoplasm"/>
    <property type="evidence" value="ECO:0007669"/>
    <property type="project" value="GOC"/>
</dbReference>
<evidence type="ECO:0000313" key="5">
    <source>
        <dbReference type="Proteomes" id="UP001145021"/>
    </source>
</evidence>
<name>A0A9W8CJQ3_9FUNG</name>
<keyword evidence="1" id="KW-0175">Coiled coil</keyword>
<proteinExistence type="predicted"/>
<organism evidence="4 5">
    <name type="scientific">Coemansia asiatica</name>
    <dbReference type="NCBI Taxonomy" id="1052880"/>
    <lineage>
        <taxon>Eukaryota</taxon>
        <taxon>Fungi</taxon>
        <taxon>Fungi incertae sedis</taxon>
        <taxon>Zoopagomycota</taxon>
        <taxon>Kickxellomycotina</taxon>
        <taxon>Kickxellomycetes</taxon>
        <taxon>Kickxellales</taxon>
        <taxon>Kickxellaceae</taxon>
        <taxon>Coemansia</taxon>
    </lineage>
</organism>
<feature type="domain" description="Centromere/kinetochore protein zw10 C-terminal" evidence="3">
    <location>
        <begin position="470"/>
        <end position="549"/>
    </location>
</feature>
<dbReference type="AlphaFoldDB" id="A0A9W8CJQ3"/>
<feature type="region of interest" description="Disordered" evidence="2">
    <location>
        <begin position="715"/>
        <end position="739"/>
    </location>
</feature>
<keyword evidence="5" id="KW-1185">Reference proteome</keyword>
<dbReference type="Gene3D" id="1.10.357.150">
    <property type="match status" value="1"/>
</dbReference>
<dbReference type="EMBL" id="JANBOH010000158">
    <property type="protein sequence ID" value="KAJ1644544.1"/>
    <property type="molecule type" value="Genomic_DNA"/>
</dbReference>
<protein>
    <submittedName>
        <fullName evidence="4">Ribosome biogenesis protein ytm1</fullName>
    </submittedName>
</protein>
<dbReference type="PANTHER" id="PTHR12205:SF0">
    <property type="entry name" value="CENTROMERE_KINETOCHORE PROTEIN ZW10 HOMOLOG"/>
    <property type="match status" value="1"/>
</dbReference>
<feature type="compositionally biased region" description="Acidic residues" evidence="2">
    <location>
        <begin position="715"/>
        <end position="733"/>
    </location>
</feature>
<dbReference type="PANTHER" id="PTHR12205">
    <property type="entry name" value="CENTROMERE/KINETOCHORE PROTEIN ZW10"/>
    <property type="match status" value="1"/>
</dbReference>
<dbReference type="InterPro" id="IPR046362">
    <property type="entry name" value="Zw10/DSL1_C_sf"/>
</dbReference>
<accession>A0A9W8CJQ3</accession>
<gene>
    <name evidence="4" type="primary">YTM1_3</name>
    <name evidence="4" type="ORF">LPJ64_003790</name>
</gene>
<dbReference type="GO" id="GO:0007094">
    <property type="term" value="P:mitotic spindle assembly checkpoint signaling"/>
    <property type="evidence" value="ECO:0007669"/>
    <property type="project" value="TreeGrafter"/>
</dbReference>
<reference evidence="4" key="1">
    <citation type="submission" date="2022-07" db="EMBL/GenBank/DDBJ databases">
        <title>Phylogenomic reconstructions and comparative analyses of Kickxellomycotina fungi.</title>
        <authorList>
            <person name="Reynolds N.K."/>
            <person name="Stajich J.E."/>
            <person name="Barry K."/>
            <person name="Grigoriev I.V."/>
            <person name="Crous P."/>
            <person name="Smith M.E."/>
        </authorList>
    </citation>
    <scope>NUCLEOTIDE SEQUENCE</scope>
    <source>
        <strain evidence="4">NBRC 105413</strain>
    </source>
</reference>
<evidence type="ECO:0000259" key="3">
    <source>
        <dbReference type="Pfam" id="PF20666"/>
    </source>
</evidence>
<comment type="caution">
    <text evidence="4">The sequence shown here is derived from an EMBL/GenBank/DDBJ whole genome shotgun (WGS) entry which is preliminary data.</text>
</comment>
<dbReference type="Pfam" id="PF20666">
    <property type="entry name" value="ZW10_C"/>
    <property type="match status" value="1"/>
</dbReference>
<sequence length="810" mass="89053">MDVFVEYLQNRDQGISQDNQQLSTRLTLTTAQKLSLTLEAKLQQSKQKISQAINDNRTTYAEAIEQADRAQKTIAELLNGVDRLQALLGDEETGVYARLASAKRTEQLVSEQLVASTAVLESLRKLAAVYADMQRMDAFVRGGELANAAEILREMRTNLSGSDMMGAAMGGTKIEGVLAQRLEMASVDIRDKTLAGLKRAISIQQNNDKRLSIRMADSHDAVKKLMRAASALDAAEQIQRGFGSYFIAAFVRPLLTAESATTSERSNSDTGQMLSVFLHEPEEHSDSKGCICDAILGAMQFVASFAGQAQQIWEPSSVHEICQLVARQFVTSSSELPASRKALLAYSTNEETLKLLDFETALFALCQTQSRETAAENNELDPRPICQAVGRIAELYTEHHCTQALARARRLAEDTSFAVYAMHTHELWCADLVRTLVMADSADNGENLDRLSELISKLLSEEKIGLEPMVFPQCSISKSIHELVTLAYSLANEALSASQAEFPAWLSALGDALATYCALFPVLHGSELQKVPALGWQFVNDCMYAAHHASLLAQTIAQLSDHPARSFLGAGNKQRQLLIQRQTEELAMQAHGPDDMFFAASTENSQQALARAVKQTRATLEHLARGMRPPATTPHVYYTAMGQCIDAVFETTIKGIFDLRDIGVDDSQALSDHCRRVLSLTALLPLDQQVLLPYTSLGAAHDGQGAYANDVLLAESDDDNDDDDDDDGDDESENDKGSVAQQRLGDQYCRLKDKLLQLADILVISRADILARRRAGLLAQFTVDELVRLVRALFSDTSERARDIEMLKTI</sequence>
<dbReference type="GO" id="GO:0006888">
    <property type="term" value="P:endoplasmic reticulum to Golgi vesicle-mediated transport"/>
    <property type="evidence" value="ECO:0007669"/>
    <property type="project" value="TreeGrafter"/>
</dbReference>
<evidence type="ECO:0000313" key="4">
    <source>
        <dbReference type="EMBL" id="KAJ1644544.1"/>
    </source>
</evidence>
<dbReference type="GO" id="GO:1990423">
    <property type="term" value="C:RZZ complex"/>
    <property type="evidence" value="ECO:0007669"/>
    <property type="project" value="TreeGrafter"/>
</dbReference>
<dbReference type="InterPro" id="IPR048343">
    <property type="entry name" value="ZW10_C"/>
</dbReference>
<feature type="coiled-coil region" evidence="1">
    <location>
        <begin position="60"/>
        <end position="87"/>
    </location>
</feature>
<evidence type="ECO:0000256" key="2">
    <source>
        <dbReference type="SAM" id="MobiDB-lite"/>
    </source>
</evidence>
<evidence type="ECO:0000256" key="1">
    <source>
        <dbReference type="SAM" id="Coils"/>
    </source>
</evidence>
<dbReference type="Proteomes" id="UP001145021">
    <property type="component" value="Unassembled WGS sequence"/>
</dbReference>